<dbReference type="Proteomes" id="UP000001259">
    <property type="component" value="Chromosome"/>
</dbReference>
<sequence>MRAGFSATYFIGFAKMAAWFEAEFAHLHLGRYLMEVTDREIRYILFWTASHFYHYCDKIKADLSKVGI</sequence>
<dbReference type="BioCyc" id="LDEL390333:LDB_RS07570-MONOMER"/>
<evidence type="ECO:0000313" key="2">
    <source>
        <dbReference type="Proteomes" id="UP000001259"/>
    </source>
</evidence>
<dbReference type="EMBL" id="CR954253">
    <property type="protein sequence ID" value="CAI98525.1"/>
    <property type="molecule type" value="Genomic_DNA"/>
</dbReference>
<proteinExistence type="predicted"/>
<gene>
    <name evidence="1" type="ordered locus">Ldb1744</name>
</gene>
<accession>Q1G8U6</accession>
<dbReference type="HOGENOM" id="CLU_2788613_0_0_9"/>
<organism evidence="1 2">
    <name type="scientific">Lactobacillus delbrueckii subsp. bulgaricus (strain ATCC 11842 / DSM 20081 / BCRC 10696 / JCM 1002 / NBRC 13953 / NCIMB 11778 / NCTC 12712 / WDCM 00102 / Lb 14)</name>
    <dbReference type="NCBI Taxonomy" id="390333"/>
    <lineage>
        <taxon>Bacteria</taxon>
        <taxon>Bacillati</taxon>
        <taxon>Bacillota</taxon>
        <taxon>Bacilli</taxon>
        <taxon>Lactobacillales</taxon>
        <taxon>Lactobacillaceae</taxon>
        <taxon>Lactobacillus</taxon>
    </lineage>
</organism>
<reference evidence="1 2" key="1">
    <citation type="journal article" date="2006" name="Proc. Natl. Acad. Sci. U.S.A.">
        <title>The complete genome sequence of Lactobacillus bulgaricus reveals extensive and ongoing reductive evolution.</title>
        <authorList>
            <person name="van de Guchte M."/>
            <person name="Penaud S."/>
            <person name="Grimaldi C."/>
            <person name="Barbe V."/>
            <person name="Bryson K."/>
            <person name="Nicolas P."/>
            <person name="Robert C."/>
            <person name="Oztas S."/>
            <person name="Mangenot S."/>
            <person name="Couloux A."/>
            <person name="Loux V."/>
            <person name="Dervyn R."/>
            <person name="Bossy R."/>
            <person name="Bolotin A."/>
            <person name="Batto J.-M."/>
            <person name="Walunas T."/>
            <person name="Gibrat J.-F."/>
            <person name="Bessieres P."/>
            <person name="Weissenbach J."/>
            <person name="Ehrlich S.D."/>
            <person name="Maguin E."/>
        </authorList>
    </citation>
    <scope>NUCLEOTIDE SEQUENCE [LARGE SCALE GENOMIC DNA]</scope>
    <source>
        <strain evidence="2">ATCC 11842 / DSM 20081 / BCRC 10696 / JCM 1002 / NBRC 13953 / NCIMB 11778 / NCTC 12712 / WDCM 00102 / Lb 14</strain>
    </source>
</reference>
<evidence type="ECO:0000313" key="1">
    <source>
        <dbReference type="EMBL" id="CAI98525.1"/>
    </source>
</evidence>
<dbReference type="AlphaFoldDB" id="Q1G8U6"/>
<protein>
    <submittedName>
        <fullName evidence="1">Uncharacterized protein</fullName>
    </submittedName>
</protein>
<name>Q1G8U6_LACDA</name>
<dbReference type="KEGG" id="ldb:Ldb1744"/>
<keyword evidence="2" id="KW-1185">Reference proteome</keyword>
<dbReference type="STRING" id="390333.Ldb1744"/>